<dbReference type="Proteomes" id="UP000094472">
    <property type="component" value="Unassembled WGS sequence"/>
</dbReference>
<organism evidence="1 2">
    <name type="scientific">Methyloceanibacter superfactus</name>
    <dbReference type="NCBI Taxonomy" id="1774969"/>
    <lineage>
        <taxon>Bacteria</taxon>
        <taxon>Pseudomonadati</taxon>
        <taxon>Pseudomonadota</taxon>
        <taxon>Alphaproteobacteria</taxon>
        <taxon>Hyphomicrobiales</taxon>
        <taxon>Hyphomicrobiaceae</taxon>
        <taxon>Methyloceanibacter</taxon>
    </lineage>
</organism>
<gene>
    <name evidence="1" type="ORF">AUC69_08875</name>
</gene>
<evidence type="ECO:0000313" key="1">
    <source>
        <dbReference type="EMBL" id="ODR99792.1"/>
    </source>
</evidence>
<comment type="caution">
    <text evidence="1">The sequence shown here is derived from an EMBL/GenBank/DDBJ whole genome shotgun (WGS) entry which is preliminary data.</text>
</comment>
<accession>A0A1E3W1W7</accession>
<reference evidence="1 2" key="1">
    <citation type="journal article" date="2016" name="Environ. Microbiol.">
        <title>New Methyloceanibacter diversity from North Sea sediments includes methanotroph containing solely the soluble methane monooxygenase.</title>
        <authorList>
            <person name="Vekeman B."/>
            <person name="Kerckhof F.M."/>
            <person name="Cremers G."/>
            <person name="de Vos P."/>
            <person name="Vandamme P."/>
            <person name="Boon N."/>
            <person name="Op den Camp H.J."/>
            <person name="Heylen K."/>
        </authorList>
    </citation>
    <scope>NUCLEOTIDE SEQUENCE [LARGE SCALE GENOMIC DNA]</scope>
    <source>
        <strain evidence="1 2">R-67175</strain>
    </source>
</reference>
<dbReference type="RefSeq" id="WP_069441337.1">
    <property type="nucleotide sequence ID" value="NZ_LPWF01000016.1"/>
</dbReference>
<dbReference type="OrthoDB" id="8001436at2"/>
<keyword evidence="2" id="KW-1185">Reference proteome</keyword>
<protein>
    <submittedName>
        <fullName evidence="1">Uncharacterized protein</fullName>
    </submittedName>
</protein>
<name>A0A1E3W1W7_9HYPH</name>
<proteinExistence type="predicted"/>
<sequence>MTTSSFEGTAKIYQFPRGGRAGLTSGRYEVKPMDEFALRTANVVAGGAWYHEEAVREAAHTRKN</sequence>
<evidence type="ECO:0000313" key="2">
    <source>
        <dbReference type="Proteomes" id="UP000094472"/>
    </source>
</evidence>
<dbReference type="InterPro" id="IPR021232">
    <property type="entry name" value="DUF2735"/>
</dbReference>
<dbReference type="Pfam" id="PF10931">
    <property type="entry name" value="DUF2735"/>
    <property type="match status" value="1"/>
</dbReference>
<dbReference type="EMBL" id="LPWF01000016">
    <property type="protein sequence ID" value="ODR99792.1"/>
    <property type="molecule type" value="Genomic_DNA"/>
</dbReference>
<dbReference type="AlphaFoldDB" id="A0A1E3W1W7"/>